<feature type="compositionally biased region" description="Basic and acidic residues" evidence="1">
    <location>
        <begin position="378"/>
        <end position="394"/>
    </location>
</feature>
<protein>
    <submittedName>
        <fullName evidence="2">Uncharacterized protein</fullName>
    </submittedName>
</protein>
<sequence length="462" mass="53036">MKWRLAERKLLRRFTKHIMECSPTITECNQCRLGNQMRGICISLTIFNGRSKCIMSNKRLLLDTTLQNNISNSSYSYNNNNNNDSYSYNNSSSYSQNDDSYSNKNSFRYITSCRGKRQLMEQQKLIQEQNFQREMMEKQRQQRKAFESTPVNNHQQNVVVPQSTSWPRDTTYQNSQGNLQSSIKVDSKPASPGQAAELSAYYSKMPGTPQTNYERNNVATGPEIKAYSMDWSKKTNLIGSPLHDSQVKRIPMKEHLPRVSVSQAAIPTWQQSDLNRVLPSSNKNVTNLTLTPLQDKQKDFRVSYQPTNQITSRGVNLNPTSQSQYRISPSISSQLKAGSLLNAPLKKEPAPLLEQKADFSSASSIFQTNNRSTPSMKSKQELNKTSQVEKRGDVEDGSQPQDEPPKKKEKLFYFPIKRDTLIRLLPMNLQAKYRSLRETRNINSSYEAFSNKEKKTPQFWKT</sequence>
<evidence type="ECO:0000313" key="2">
    <source>
        <dbReference type="EMBL" id="KAJ7394157.1"/>
    </source>
</evidence>
<proteinExistence type="predicted"/>
<dbReference type="Proteomes" id="UP001163046">
    <property type="component" value="Unassembled WGS sequence"/>
</dbReference>
<accession>A0A9X0A6C1</accession>
<feature type="region of interest" description="Disordered" evidence="1">
    <location>
        <begin position="162"/>
        <end position="194"/>
    </location>
</feature>
<name>A0A9X0A6C1_9CNID</name>
<feature type="region of interest" description="Disordered" evidence="1">
    <location>
        <begin position="363"/>
        <end position="410"/>
    </location>
</feature>
<dbReference type="EMBL" id="MU825397">
    <property type="protein sequence ID" value="KAJ7394157.1"/>
    <property type="molecule type" value="Genomic_DNA"/>
</dbReference>
<dbReference type="AlphaFoldDB" id="A0A9X0A6C1"/>
<organism evidence="2 3">
    <name type="scientific">Desmophyllum pertusum</name>
    <dbReference type="NCBI Taxonomy" id="174260"/>
    <lineage>
        <taxon>Eukaryota</taxon>
        <taxon>Metazoa</taxon>
        <taxon>Cnidaria</taxon>
        <taxon>Anthozoa</taxon>
        <taxon>Hexacorallia</taxon>
        <taxon>Scleractinia</taxon>
        <taxon>Caryophylliina</taxon>
        <taxon>Caryophylliidae</taxon>
        <taxon>Desmophyllum</taxon>
    </lineage>
</organism>
<gene>
    <name evidence="2" type="ORF">OS493_003836</name>
</gene>
<evidence type="ECO:0000256" key="1">
    <source>
        <dbReference type="SAM" id="MobiDB-lite"/>
    </source>
</evidence>
<evidence type="ECO:0000313" key="3">
    <source>
        <dbReference type="Proteomes" id="UP001163046"/>
    </source>
</evidence>
<feature type="compositionally biased region" description="Polar residues" evidence="1">
    <location>
        <begin position="163"/>
        <end position="184"/>
    </location>
</feature>
<keyword evidence="3" id="KW-1185">Reference proteome</keyword>
<feature type="compositionally biased region" description="Polar residues" evidence="1">
    <location>
        <begin position="363"/>
        <end position="377"/>
    </location>
</feature>
<feature type="region of interest" description="Disordered" evidence="1">
    <location>
        <begin position="306"/>
        <end position="329"/>
    </location>
</feature>
<feature type="region of interest" description="Disordered" evidence="1">
    <location>
        <begin position="75"/>
        <end position="101"/>
    </location>
</feature>
<reference evidence="2" key="1">
    <citation type="submission" date="2023-01" db="EMBL/GenBank/DDBJ databases">
        <title>Genome assembly of the deep-sea coral Lophelia pertusa.</title>
        <authorList>
            <person name="Herrera S."/>
            <person name="Cordes E."/>
        </authorList>
    </citation>
    <scope>NUCLEOTIDE SEQUENCE</scope>
    <source>
        <strain evidence="2">USNM1676648</strain>
        <tissue evidence="2">Polyp</tissue>
    </source>
</reference>
<comment type="caution">
    <text evidence="2">The sequence shown here is derived from an EMBL/GenBank/DDBJ whole genome shotgun (WGS) entry which is preliminary data.</text>
</comment>